<comment type="caution">
    <text evidence="1">The sequence shown here is derived from an EMBL/GenBank/DDBJ whole genome shotgun (WGS) entry which is preliminary data.</text>
</comment>
<protein>
    <recommendedName>
        <fullName evidence="3">F-box domain-containing protein</fullName>
    </recommendedName>
</protein>
<accession>A0AAD7DAC8</accession>
<sequence length="534" mass="58880">MADKDGIPGRTSSFIQTCGSLAMSANDNQPRRFPDNALTLKSSAFHLRSKLGAVEQRIAALETQMALLHKEREQILGDLAAIVYPVLTLPTDITSEIFLRYVDRSPRPSPLRLASICRLWRAIALSTCRLWTHLDVGIMVMSPPGGGGPVGYTSAEVVNRLDHWLPRAGGLPVDLRIKLPPSPTQESDAILRILSQYSSRWRSLEILSDGPISFPVDLRGPFSSIVKISLESHPSWDGLSTITALDDASRLREVCMSNIALEDWRTSLPWSQLTTLDLSFITVDECLGILADTPNLEVLTFSSFEEQAPFTSTPHILHHLRTIQVGSDCSYELLDYLILPSLAQVHLGLNIECAQRVAPLIERSGCSPRTLGLYIWGPDIAPILECICSLPSVCELQMTWCGGTGVEFNNLFKTLAEDPSVMPALESVNIEDCEASIDLPSLVQMLATRTTGMDSVAKLKSFRISFSHEDPYEYGIDLDKDVELALDRLSGLRSQGLQVKMQSSIKWFSTNIDSKIVRSLALGSSAHSEFVDRS</sequence>
<name>A0AAD7DAC8_MYCRO</name>
<dbReference type="Gene3D" id="3.80.10.10">
    <property type="entry name" value="Ribonuclease Inhibitor"/>
    <property type="match status" value="1"/>
</dbReference>
<proteinExistence type="predicted"/>
<gene>
    <name evidence="1" type="ORF">B0H17DRAFT_702759</name>
</gene>
<dbReference type="AlphaFoldDB" id="A0AAD7DAC8"/>
<dbReference type="EMBL" id="JARKIE010000092">
    <property type="protein sequence ID" value="KAJ7686931.1"/>
    <property type="molecule type" value="Genomic_DNA"/>
</dbReference>
<dbReference type="SUPFAM" id="SSF52058">
    <property type="entry name" value="L domain-like"/>
    <property type="match status" value="1"/>
</dbReference>
<keyword evidence="2" id="KW-1185">Reference proteome</keyword>
<dbReference type="InterPro" id="IPR032675">
    <property type="entry name" value="LRR_dom_sf"/>
</dbReference>
<evidence type="ECO:0000313" key="2">
    <source>
        <dbReference type="Proteomes" id="UP001221757"/>
    </source>
</evidence>
<evidence type="ECO:0000313" key="1">
    <source>
        <dbReference type="EMBL" id="KAJ7686931.1"/>
    </source>
</evidence>
<organism evidence="1 2">
    <name type="scientific">Mycena rosella</name>
    <name type="common">Pink bonnet</name>
    <name type="synonym">Agaricus rosellus</name>
    <dbReference type="NCBI Taxonomy" id="1033263"/>
    <lineage>
        <taxon>Eukaryota</taxon>
        <taxon>Fungi</taxon>
        <taxon>Dikarya</taxon>
        <taxon>Basidiomycota</taxon>
        <taxon>Agaricomycotina</taxon>
        <taxon>Agaricomycetes</taxon>
        <taxon>Agaricomycetidae</taxon>
        <taxon>Agaricales</taxon>
        <taxon>Marasmiineae</taxon>
        <taxon>Mycenaceae</taxon>
        <taxon>Mycena</taxon>
    </lineage>
</organism>
<dbReference type="Gene3D" id="1.20.1280.50">
    <property type="match status" value="1"/>
</dbReference>
<dbReference type="Proteomes" id="UP001221757">
    <property type="component" value="Unassembled WGS sequence"/>
</dbReference>
<reference evidence="1" key="1">
    <citation type="submission" date="2023-03" db="EMBL/GenBank/DDBJ databases">
        <title>Massive genome expansion in bonnet fungi (Mycena s.s.) driven by repeated elements and novel gene families across ecological guilds.</title>
        <authorList>
            <consortium name="Lawrence Berkeley National Laboratory"/>
            <person name="Harder C.B."/>
            <person name="Miyauchi S."/>
            <person name="Viragh M."/>
            <person name="Kuo A."/>
            <person name="Thoen E."/>
            <person name="Andreopoulos B."/>
            <person name="Lu D."/>
            <person name="Skrede I."/>
            <person name="Drula E."/>
            <person name="Henrissat B."/>
            <person name="Morin E."/>
            <person name="Kohler A."/>
            <person name="Barry K."/>
            <person name="LaButti K."/>
            <person name="Morin E."/>
            <person name="Salamov A."/>
            <person name="Lipzen A."/>
            <person name="Mereny Z."/>
            <person name="Hegedus B."/>
            <person name="Baldrian P."/>
            <person name="Stursova M."/>
            <person name="Weitz H."/>
            <person name="Taylor A."/>
            <person name="Grigoriev I.V."/>
            <person name="Nagy L.G."/>
            <person name="Martin F."/>
            <person name="Kauserud H."/>
        </authorList>
    </citation>
    <scope>NUCLEOTIDE SEQUENCE</scope>
    <source>
        <strain evidence="1">CBHHK067</strain>
    </source>
</reference>
<evidence type="ECO:0008006" key="3">
    <source>
        <dbReference type="Google" id="ProtNLM"/>
    </source>
</evidence>